<evidence type="ECO:0000313" key="3">
    <source>
        <dbReference type="RefSeq" id="XP_034062693.1"/>
    </source>
</evidence>
<organism evidence="2 3">
    <name type="scientific">Gymnodraco acuticeps</name>
    <name type="common">Antarctic dragonfish</name>
    <dbReference type="NCBI Taxonomy" id="8218"/>
    <lineage>
        <taxon>Eukaryota</taxon>
        <taxon>Metazoa</taxon>
        <taxon>Chordata</taxon>
        <taxon>Craniata</taxon>
        <taxon>Vertebrata</taxon>
        <taxon>Euteleostomi</taxon>
        <taxon>Actinopterygii</taxon>
        <taxon>Neopterygii</taxon>
        <taxon>Teleostei</taxon>
        <taxon>Neoteleostei</taxon>
        <taxon>Acanthomorphata</taxon>
        <taxon>Eupercaria</taxon>
        <taxon>Perciformes</taxon>
        <taxon>Notothenioidei</taxon>
        <taxon>Bathydraconidae</taxon>
        <taxon>Gymnodraco</taxon>
    </lineage>
</organism>
<dbReference type="InParanoid" id="A0A6P8TFI3"/>
<dbReference type="KEGG" id="gacu:117540221"/>
<reference evidence="3" key="1">
    <citation type="submission" date="2025-08" db="UniProtKB">
        <authorList>
            <consortium name="RefSeq"/>
        </authorList>
    </citation>
    <scope>IDENTIFICATION</scope>
</reference>
<dbReference type="Proteomes" id="UP000515161">
    <property type="component" value="Unplaced"/>
</dbReference>
<dbReference type="AlphaFoldDB" id="A0A6P8TFI3"/>
<dbReference type="RefSeq" id="XP_034062693.1">
    <property type="nucleotide sequence ID" value="XM_034206802.1"/>
</dbReference>
<feature type="compositionally biased region" description="Low complexity" evidence="1">
    <location>
        <begin position="85"/>
        <end position="99"/>
    </location>
</feature>
<feature type="region of interest" description="Disordered" evidence="1">
    <location>
        <begin position="1"/>
        <end position="117"/>
    </location>
</feature>
<dbReference type="GeneID" id="117540221"/>
<protein>
    <submittedName>
        <fullName evidence="3">Uncharacterized protein LOC117540221 isoform X1</fullName>
    </submittedName>
</protein>
<accession>A0A6P8TFI3</accession>
<keyword evidence="2" id="KW-1185">Reference proteome</keyword>
<name>A0A6P8TFI3_GYMAC</name>
<feature type="compositionally biased region" description="Basic residues" evidence="1">
    <location>
        <begin position="19"/>
        <end position="30"/>
    </location>
</feature>
<dbReference type="OrthoDB" id="8443315at2759"/>
<sequence length="388" mass="43670">MGRVRRASGIPNKPDTPVRNKREKHKRLLPNKKYEAFAEEPGVEEMHVPTVKPTKPTHIKTVQNKSGLRLSRPPSTENSSKKTHAVPASRRSSYRVSASGHQTIQTTPRIEAAKGGDMLVNDEEQNMTVTSESVMSSSMESDTPFICNDDDEEEEDCFFASSFSSLPSPETFRRDIDVETSTFPIKEGLGLHLNIKNSTLLNVSNAETIHMHQPLNLSSIIDVSEIVDEKNCEINQHGRPEAETRKHVDPFKSEKALELKTPPKLTNRRTISYKKKVSFKSPIIVDTLEAKYIPGTKLTIYRNNELAHTSSTSEQNETDTSSAGNISYKEKALKLKVRAKRPVIIIRESKFFDFIDDSDSDAFFDRMRIRCAKLRSAPLFPLTASPPM</sequence>
<evidence type="ECO:0000256" key="1">
    <source>
        <dbReference type="SAM" id="MobiDB-lite"/>
    </source>
</evidence>
<evidence type="ECO:0000313" key="2">
    <source>
        <dbReference type="Proteomes" id="UP000515161"/>
    </source>
</evidence>
<gene>
    <name evidence="3" type="primary">LOC117540221</name>
</gene>
<proteinExistence type="predicted"/>